<comment type="caution">
    <text evidence="1">The sequence shown here is derived from an EMBL/GenBank/DDBJ whole genome shotgun (WGS) entry which is preliminary data.</text>
</comment>
<evidence type="ECO:0000313" key="2">
    <source>
        <dbReference type="Proteomes" id="UP001596514"/>
    </source>
</evidence>
<organism evidence="1 2">
    <name type="scientific">Streptosporangium amethystogenes subsp. fukuiense</name>
    <dbReference type="NCBI Taxonomy" id="698418"/>
    <lineage>
        <taxon>Bacteria</taxon>
        <taxon>Bacillati</taxon>
        <taxon>Actinomycetota</taxon>
        <taxon>Actinomycetes</taxon>
        <taxon>Streptosporangiales</taxon>
        <taxon>Streptosporangiaceae</taxon>
        <taxon>Streptosporangium</taxon>
    </lineage>
</organism>
<proteinExistence type="predicted"/>
<gene>
    <name evidence="1" type="ORF">ACFQVD_09655</name>
</gene>
<keyword evidence="2" id="KW-1185">Reference proteome</keyword>
<name>A0ABW2SWA5_9ACTN</name>
<evidence type="ECO:0000313" key="1">
    <source>
        <dbReference type="EMBL" id="MFC7600363.1"/>
    </source>
</evidence>
<protein>
    <submittedName>
        <fullName evidence="1">Uncharacterized protein</fullName>
    </submittedName>
</protein>
<accession>A0ABW2SWA5</accession>
<reference evidence="2" key="1">
    <citation type="journal article" date="2019" name="Int. J. Syst. Evol. Microbiol.">
        <title>The Global Catalogue of Microorganisms (GCM) 10K type strain sequencing project: providing services to taxonomists for standard genome sequencing and annotation.</title>
        <authorList>
            <consortium name="The Broad Institute Genomics Platform"/>
            <consortium name="The Broad Institute Genome Sequencing Center for Infectious Disease"/>
            <person name="Wu L."/>
            <person name="Ma J."/>
        </authorList>
    </citation>
    <scope>NUCLEOTIDE SEQUENCE [LARGE SCALE GENOMIC DNA]</scope>
    <source>
        <strain evidence="2">JCM 10083</strain>
    </source>
</reference>
<dbReference type="Proteomes" id="UP001596514">
    <property type="component" value="Unassembled WGS sequence"/>
</dbReference>
<dbReference type="RefSeq" id="WP_343973932.1">
    <property type="nucleotide sequence ID" value="NZ_BAAAGK010000116.1"/>
</dbReference>
<dbReference type="EMBL" id="JBHTEE010000001">
    <property type="protein sequence ID" value="MFC7600363.1"/>
    <property type="molecule type" value="Genomic_DNA"/>
</dbReference>
<sequence>MLTKEPLIVLRRLEAACHAGYGFRAITGLYAGTGPDQPFVLELPRG</sequence>